<dbReference type="EMBL" id="CP043494">
    <property type="protein sequence ID" value="WNG50535.1"/>
    <property type="molecule type" value="Genomic_DNA"/>
</dbReference>
<evidence type="ECO:0008006" key="4">
    <source>
        <dbReference type="Google" id="ProtNLM"/>
    </source>
</evidence>
<evidence type="ECO:0000256" key="1">
    <source>
        <dbReference type="SAM" id="Phobius"/>
    </source>
</evidence>
<organism evidence="2 3">
    <name type="scientific">Archangium minus</name>
    <dbReference type="NCBI Taxonomy" id="83450"/>
    <lineage>
        <taxon>Bacteria</taxon>
        <taxon>Pseudomonadati</taxon>
        <taxon>Myxococcota</taxon>
        <taxon>Myxococcia</taxon>
        <taxon>Myxococcales</taxon>
        <taxon>Cystobacterineae</taxon>
        <taxon>Archangiaceae</taxon>
        <taxon>Archangium</taxon>
    </lineage>
</organism>
<evidence type="ECO:0000313" key="3">
    <source>
        <dbReference type="Proteomes" id="UP001611383"/>
    </source>
</evidence>
<protein>
    <recommendedName>
        <fullName evidence="4">RING-type E3 ubiquitin transferase</fullName>
    </recommendedName>
</protein>
<proteinExistence type="predicted"/>
<name>A0ABY9X559_9BACT</name>
<keyword evidence="3" id="KW-1185">Reference proteome</keyword>
<dbReference type="RefSeq" id="WP_395809723.1">
    <property type="nucleotide sequence ID" value="NZ_CP043494.1"/>
</dbReference>
<feature type="transmembrane region" description="Helical" evidence="1">
    <location>
        <begin position="181"/>
        <end position="203"/>
    </location>
</feature>
<keyword evidence="1" id="KW-0472">Membrane</keyword>
<gene>
    <name evidence="2" type="ORF">F0U60_45225</name>
</gene>
<dbReference type="Proteomes" id="UP001611383">
    <property type="component" value="Chromosome"/>
</dbReference>
<keyword evidence="1" id="KW-0812">Transmembrane</keyword>
<sequence length="204" mass="22618">MWRHLLGAAFVLVPGLLGLQAWRFLRLSGPTPGRQLRGLPRCTAAELSRLRPGERAVVEGRVAPASPGAGLPALSLRKKTRRRGTRTLEAWRELPSTPPIQLETEEGRVLLVNGDYTLRFPRREEAPGEEAKDSRALRKGDLACALVSLEEPGRTPRARAEWLYAAPLERYLSEVPVDVRLMRWAVAALCGTSALGALWWGWLS</sequence>
<accession>A0ABY9X559</accession>
<evidence type="ECO:0000313" key="2">
    <source>
        <dbReference type="EMBL" id="WNG50535.1"/>
    </source>
</evidence>
<reference evidence="2 3" key="1">
    <citation type="submission" date="2019-08" db="EMBL/GenBank/DDBJ databases">
        <title>Archangium and Cystobacter genomes.</title>
        <authorList>
            <person name="Chen I.-C.K."/>
            <person name="Wielgoss S."/>
        </authorList>
    </citation>
    <scope>NUCLEOTIDE SEQUENCE [LARGE SCALE GENOMIC DNA]</scope>
    <source>
        <strain evidence="2 3">Cbm 6</strain>
    </source>
</reference>
<keyword evidence="1" id="KW-1133">Transmembrane helix</keyword>